<feature type="region of interest" description="Disordered" evidence="1">
    <location>
        <begin position="1"/>
        <end position="22"/>
    </location>
</feature>
<evidence type="ECO:0000313" key="3">
    <source>
        <dbReference type="Proteomes" id="UP000783863"/>
    </source>
</evidence>
<dbReference type="AlphaFoldDB" id="A0A8J7YL55"/>
<name>A0A8J7YL55_9EURY</name>
<accession>A0A8J7YL55</accession>
<proteinExistence type="predicted"/>
<gene>
    <name evidence="2" type="ORF">EGD98_19070</name>
</gene>
<dbReference type="EMBL" id="RKLQ01000005">
    <property type="protein sequence ID" value="MBX0305748.1"/>
    <property type="molecule type" value="Genomic_DNA"/>
</dbReference>
<keyword evidence="3" id="KW-1185">Reference proteome</keyword>
<organism evidence="2 3">
    <name type="scientific">Haloarcula salinisoli</name>
    <dbReference type="NCBI Taxonomy" id="2487746"/>
    <lineage>
        <taxon>Archaea</taxon>
        <taxon>Methanobacteriati</taxon>
        <taxon>Methanobacteriota</taxon>
        <taxon>Stenosarchaea group</taxon>
        <taxon>Halobacteria</taxon>
        <taxon>Halobacteriales</taxon>
        <taxon>Haloarculaceae</taxon>
        <taxon>Haloarcula</taxon>
    </lineage>
</organism>
<dbReference type="RefSeq" id="WP_220589940.1">
    <property type="nucleotide sequence ID" value="NZ_RKLQ01000005.1"/>
</dbReference>
<reference evidence="2" key="1">
    <citation type="submission" date="2021-06" db="EMBL/GenBank/DDBJ databases">
        <title>Halomicroarcula sp. F24A a new haloarchaeum isolated from saline soil.</title>
        <authorList>
            <person name="Duran-Viseras A."/>
            <person name="Sanchez-Porro C."/>
            <person name="Ventosa A."/>
        </authorList>
    </citation>
    <scope>NUCLEOTIDE SEQUENCE</scope>
    <source>
        <strain evidence="2">F24A</strain>
    </source>
</reference>
<evidence type="ECO:0000256" key="1">
    <source>
        <dbReference type="SAM" id="MobiDB-lite"/>
    </source>
</evidence>
<protein>
    <submittedName>
        <fullName evidence="2">Uncharacterized protein</fullName>
    </submittedName>
</protein>
<evidence type="ECO:0000313" key="2">
    <source>
        <dbReference type="EMBL" id="MBX0305748.1"/>
    </source>
</evidence>
<sequence>MSKEQVSEPATAEDDEYAAVPDPDAVIEFGDDVEEGFVGLVEHTLATSDFVRTHRVPMTAQGDETTLLVSEVEADV</sequence>
<comment type="caution">
    <text evidence="2">The sequence shown here is derived from an EMBL/GenBank/DDBJ whole genome shotgun (WGS) entry which is preliminary data.</text>
</comment>
<dbReference type="Proteomes" id="UP000783863">
    <property type="component" value="Unassembled WGS sequence"/>
</dbReference>